<dbReference type="Pfam" id="PF00403">
    <property type="entry name" value="HMA"/>
    <property type="match status" value="1"/>
</dbReference>
<reference evidence="3 4" key="1">
    <citation type="submission" date="2020-08" db="EMBL/GenBank/DDBJ databases">
        <title>Emergence of ISAba1-mediated novel tet(X) in Acinetobacter variabilis from a chicken farm.</title>
        <authorList>
            <person name="Peng K."/>
            <person name="Li R."/>
        </authorList>
    </citation>
    <scope>NUCLEOTIDE SEQUENCE [LARGE SCALE GENOMIC DNA]</scope>
    <source>
        <strain evidence="3 4">XM9F202-2</strain>
    </source>
</reference>
<dbReference type="SUPFAM" id="SSF55008">
    <property type="entry name" value="HMA, heavy metal-associated domain"/>
    <property type="match status" value="1"/>
</dbReference>
<dbReference type="InterPro" id="IPR036163">
    <property type="entry name" value="HMA_dom_sf"/>
</dbReference>
<dbReference type="InterPro" id="IPR017969">
    <property type="entry name" value="Heavy-metal-associated_CS"/>
</dbReference>
<dbReference type="RefSeq" id="WP_034704558.1">
    <property type="nucleotide sequence ID" value="NZ_CP060811.1"/>
</dbReference>
<protein>
    <submittedName>
        <fullName evidence="3">Cation transporter</fullName>
    </submittedName>
</protein>
<evidence type="ECO:0000256" key="1">
    <source>
        <dbReference type="ARBA" id="ARBA00022723"/>
    </source>
</evidence>
<accession>A0A7T7WGK0</accession>
<dbReference type="PROSITE" id="PS01047">
    <property type="entry name" value="HMA_1"/>
    <property type="match status" value="1"/>
</dbReference>
<evidence type="ECO:0000313" key="3">
    <source>
        <dbReference type="EMBL" id="QQN86873.1"/>
    </source>
</evidence>
<proteinExistence type="predicted"/>
<dbReference type="CDD" id="cd00371">
    <property type="entry name" value="HMA"/>
    <property type="match status" value="1"/>
</dbReference>
<sequence length="65" mass="6983">MKFRIENMTCGGCARSVTATIQELDENAKVDVDVVSKMVEVESSASESEIIAALTEDGFPPETMA</sequence>
<name>A0A7T7WGK0_9GAMM</name>
<dbReference type="Gene3D" id="3.30.70.100">
    <property type="match status" value="1"/>
</dbReference>
<dbReference type="EMBL" id="CP060811">
    <property type="protein sequence ID" value="QQN86873.1"/>
    <property type="molecule type" value="Genomic_DNA"/>
</dbReference>
<dbReference type="AlphaFoldDB" id="A0A7T7WGK0"/>
<keyword evidence="1" id="KW-0479">Metal-binding</keyword>
<evidence type="ECO:0000259" key="2">
    <source>
        <dbReference type="PROSITE" id="PS50846"/>
    </source>
</evidence>
<feature type="domain" description="HMA" evidence="2">
    <location>
        <begin position="1"/>
        <end position="62"/>
    </location>
</feature>
<dbReference type="PROSITE" id="PS50846">
    <property type="entry name" value="HMA_2"/>
    <property type="match status" value="1"/>
</dbReference>
<gene>
    <name evidence="3" type="ORF">IAQ69_08215</name>
</gene>
<organism evidence="3 4">
    <name type="scientific">Acinetobacter variabilis</name>
    <dbReference type="NCBI Taxonomy" id="70346"/>
    <lineage>
        <taxon>Bacteria</taxon>
        <taxon>Pseudomonadati</taxon>
        <taxon>Pseudomonadota</taxon>
        <taxon>Gammaproteobacteria</taxon>
        <taxon>Moraxellales</taxon>
        <taxon>Moraxellaceae</taxon>
        <taxon>Acinetobacter</taxon>
    </lineage>
</organism>
<dbReference type="Proteomes" id="UP000596079">
    <property type="component" value="Chromosome"/>
</dbReference>
<dbReference type="InterPro" id="IPR006121">
    <property type="entry name" value="HMA_dom"/>
</dbReference>
<dbReference type="GO" id="GO:0046872">
    <property type="term" value="F:metal ion binding"/>
    <property type="evidence" value="ECO:0007669"/>
    <property type="project" value="UniProtKB-KW"/>
</dbReference>
<evidence type="ECO:0000313" key="4">
    <source>
        <dbReference type="Proteomes" id="UP000596079"/>
    </source>
</evidence>